<dbReference type="Pfam" id="PF05834">
    <property type="entry name" value="Lycopene_cycl"/>
    <property type="match status" value="1"/>
</dbReference>
<dbReference type="Proteomes" id="UP001143347">
    <property type="component" value="Unassembled WGS sequence"/>
</dbReference>
<evidence type="ECO:0000313" key="2">
    <source>
        <dbReference type="Proteomes" id="UP001143347"/>
    </source>
</evidence>
<dbReference type="PANTHER" id="PTHR39757">
    <property type="match status" value="1"/>
</dbReference>
<evidence type="ECO:0000313" key="1">
    <source>
        <dbReference type="EMBL" id="MCX2965159.1"/>
    </source>
</evidence>
<organism evidence="1 2">
    <name type="scientific">Gordonia aquimaris</name>
    <dbReference type="NCBI Taxonomy" id="2984863"/>
    <lineage>
        <taxon>Bacteria</taxon>
        <taxon>Bacillati</taxon>
        <taxon>Actinomycetota</taxon>
        <taxon>Actinomycetes</taxon>
        <taxon>Mycobacteriales</taxon>
        <taxon>Gordoniaceae</taxon>
        <taxon>Gordonia</taxon>
    </lineage>
</organism>
<dbReference type="Gene3D" id="3.50.50.60">
    <property type="entry name" value="FAD/NAD(P)-binding domain"/>
    <property type="match status" value="1"/>
</dbReference>
<protein>
    <submittedName>
        <fullName evidence="1">Lycopene cyclase family protein</fullName>
    </submittedName>
</protein>
<dbReference type="EMBL" id="JAPKFM010000013">
    <property type="protein sequence ID" value="MCX2965159.1"/>
    <property type="molecule type" value="Genomic_DNA"/>
</dbReference>
<comment type="caution">
    <text evidence="1">The sequence shown here is derived from an EMBL/GenBank/DDBJ whole genome shotgun (WGS) entry which is preliminary data.</text>
</comment>
<proteinExistence type="predicted"/>
<dbReference type="AlphaFoldDB" id="A0A9X3I647"/>
<gene>
    <name evidence="1" type="ORF">OSB52_13755</name>
</gene>
<dbReference type="RefSeq" id="WP_235722027.1">
    <property type="nucleotide sequence ID" value="NZ_JAPKFM010000013.1"/>
</dbReference>
<dbReference type="InterPro" id="IPR036188">
    <property type="entry name" value="FAD/NAD-bd_sf"/>
</dbReference>
<reference evidence="1" key="1">
    <citation type="submission" date="2022-10" db="EMBL/GenBank/DDBJ databases">
        <title>WGS of marine actinomycetes from Thailand.</title>
        <authorList>
            <person name="Thawai C."/>
        </authorList>
    </citation>
    <scope>NUCLEOTIDE SEQUENCE</scope>
    <source>
        <strain evidence="1">SW21</strain>
    </source>
</reference>
<sequence>MTTHVAVLGAGPSGRGLAHRLLVAGLDVTVVEAHPSRPWLATYACWSDELPAWLDPSTIAAQVSAVGVIGHTATELARGYSVFHTAALQRKLTLDDARVVGGRVADVDGGRIRLTDGTTVTADVVVDCRGSSARHAPRQTAFGIVVDAATARRHLDSADAVLMDWRATERDPGALPSFLYAIPLGDDEFLLEETCLAGRPALSLDVLEHRLRSRLRGTPTGVRRTERVSFPLTATSGRPWRPRPLRHGAAGGLLHPTTGYSVASALCEADRLVGAISAGRDPASTLWPRSARAVYRLRLRGLAVLLRLDAEETIGFFDAFFAMPLTAQRSYLSDRGDLSGTLAAMARVFAGLDMSVRADVARGCLDRPPPSGDVPD</sequence>
<accession>A0A9X3I647</accession>
<name>A0A9X3I647_9ACTN</name>
<keyword evidence="2" id="KW-1185">Reference proteome</keyword>
<dbReference type="PANTHER" id="PTHR39757:SF5">
    <property type="entry name" value="OS02G0190600 PROTEIN"/>
    <property type="match status" value="1"/>
</dbReference>
<dbReference type="SUPFAM" id="SSF51905">
    <property type="entry name" value="FAD/NAD(P)-binding domain"/>
    <property type="match status" value="1"/>
</dbReference>